<accession>A0A0W0S5L2</accession>
<feature type="region of interest" description="Disordered" evidence="1">
    <location>
        <begin position="40"/>
        <end position="81"/>
    </location>
</feature>
<dbReference type="PATRIC" id="fig|29422.6.peg.2853"/>
<feature type="compositionally biased region" description="Basic and acidic residues" evidence="1">
    <location>
        <begin position="50"/>
        <end position="60"/>
    </location>
</feature>
<name>A0A0W0S5L2_9GAMM</name>
<keyword evidence="3" id="KW-1185">Reference proteome</keyword>
<protein>
    <submittedName>
        <fullName evidence="2">Uncharacterized protein</fullName>
    </submittedName>
</protein>
<evidence type="ECO:0000313" key="2">
    <source>
        <dbReference type="EMBL" id="KTC78395.1"/>
    </source>
</evidence>
<dbReference type="EMBL" id="LNXV01000033">
    <property type="protein sequence ID" value="KTC78395.1"/>
    <property type="molecule type" value="Genomic_DNA"/>
</dbReference>
<dbReference type="AlphaFoldDB" id="A0A0W0S5L2"/>
<evidence type="ECO:0000256" key="1">
    <source>
        <dbReference type="SAM" id="MobiDB-lite"/>
    </source>
</evidence>
<dbReference type="RefSeq" id="WP_058442649.1">
    <property type="nucleotide sequence ID" value="NZ_CAAAHU010000004.1"/>
</dbReference>
<evidence type="ECO:0000313" key="3">
    <source>
        <dbReference type="Proteomes" id="UP000054742"/>
    </source>
</evidence>
<sequence>MSNTPAESKWHVFKKQSEVGGDDYTAVDNAARIKRLFLDTQKGGPVDTEGELKIQKDNPGPKDTWLEASEDNDEPKHLSKP</sequence>
<organism evidence="2 3">
    <name type="scientific">Legionella brunensis</name>
    <dbReference type="NCBI Taxonomy" id="29422"/>
    <lineage>
        <taxon>Bacteria</taxon>
        <taxon>Pseudomonadati</taxon>
        <taxon>Pseudomonadota</taxon>
        <taxon>Gammaproteobacteria</taxon>
        <taxon>Legionellales</taxon>
        <taxon>Legionellaceae</taxon>
        <taxon>Legionella</taxon>
    </lineage>
</organism>
<reference evidence="2 3" key="1">
    <citation type="submission" date="2015-11" db="EMBL/GenBank/DDBJ databases">
        <title>Genomic analysis of 38 Legionella species identifies large and diverse effector repertoires.</title>
        <authorList>
            <person name="Burstein D."/>
            <person name="Amaro F."/>
            <person name="Zusman T."/>
            <person name="Lifshitz Z."/>
            <person name="Cohen O."/>
            <person name="Gilbert J.A."/>
            <person name="Pupko T."/>
            <person name="Shuman H.A."/>
            <person name="Segal G."/>
        </authorList>
    </citation>
    <scope>NUCLEOTIDE SEQUENCE [LARGE SCALE GENOMIC DNA]</scope>
    <source>
        <strain evidence="2 3">ATCC 43878</strain>
    </source>
</reference>
<proteinExistence type="predicted"/>
<gene>
    <name evidence="2" type="ORF">Lbru_2687</name>
</gene>
<dbReference type="Proteomes" id="UP000054742">
    <property type="component" value="Unassembled WGS sequence"/>
</dbReference>
<comment type="caution">
    <text evidence="2">The sequence shown here is derived from an EMBL/GenBank/DDBJ whole genome shotgun (WGS) entry which is preliminary data.</text>
</comment>
<dbReference type="OrthoDB" id="5646606at2"/>